<dbReference type="EMBL" id="UYRV01006449">
    <property type="protein sequence ID" value="VDK53672.1"/>
    <property type="molecule type" value="Genomic_DNA"/>
</dbReference>
<dbReference type="OrthoDB" id="6147534at2759"/>
<gene>
    <name evidence="1" type="ORF">CGOC_LOCUS2747</name>
</gene>
<dbReference type="AlphaFoldDB" id="A0A3P6QTE8"/>
<protein>
    <submittedName>
        <fullName evidence="1">Uncharacterized protein</fullName>
    </submittedName>
</protein>
<name>A0A3P6QTE8_CYLGO</name>
<sequence length="130" mass="14872">MLSVKISRFYRPEDVPEISLSLIAQERMEMDFAEEPTPEALSRELFTSDTTTFHSIASLSCFSRDIAKLSSFHFCSFSDEMASLLCERSLHFFSFSHSTHELPFTRIRTLFLRPISISGECLKIMGAHIP</sequence>
<keyword evidence="2" id="KW-1185">Reference proteome</keyword>
<evidence type="ECO:0000313" key="1">
    <source>
        <dbReference type="EMBL" id="VDK53672.1"/>
    </source>
</evidence>
<proteinExistence type="predicted"/>
<evidence type="ECO:0000313" key="2">
    <source>
        <dbReference type="Proteomes" id="UP000271889"/>
    </source>
</evidence>
<organism evidence="1 2">
    <name type="scientific">Cylicostephanus goldi</name>
    <name type="common">Nematode worm</name>
    <dbReference type="NCBI Taxonomy" id="71465"/>
    <lineage>
        <taxon>Eukaryota</taxon>
        <taxon>Metazoa</taxon>
        <taxon>Ecdysozoa</taxon>
        <taxon>Nematoda</taxon>
        <taxon>Chromadorea</taxon>
        <taxon>Rhabditida</taxon>
        <taxon>Rhabditina</taxon>
        <taxon>Rhabditomorpha</taxon>
        <taxon>Strongyloidea</taxon>
        <taxon>Strongylidae</taxon>
        <taxon>Cylicostephanus</taxon>
    </lineage>
</organism>
<dbReference type="Proteomes" id="UP000271889">
    <property type="component" value="Unassembled WGS sequence"/>
</dbReference>
<accession>A0A3P6QTE8</accession>
<reference evidence="1 2" key="1">
    <citation type="submission" date="2018-11" db="EMBL/GenBank/DDBJ databases">
        <authorList>
            <consortium name="Pathogen Informatics"/>
        </authorList>
    </citation>
    <scope>NUCLEOTIDE SEQUENCE [LARGE SCALE GENOMIC DNA]</scope>
</reference>